<dbReference type="AlphaFoldDB" id="A0A8J2UM60"/>
<reference evidence="2" key="1">
    <citation type="journal article" date="2014" name="Int. J. Syst. Evol. Microbiol.">
        <title>Complete genome sequence of Corynebacterium casei LMG S-19264T (=DSM 44701T), isolated from a smear-ripened cheese.</title>
        <authorList>
            <consortium name="US DOE Joint Genome Institute (JGI-PGF)"/>
            <person name="Walter F."/>
            <person name="Albersmeier A."/>
            <person name="Kalinowski J."/>
            <person name="Ruckert C."/>
        </authorList>
    </citation>
    <scope>NUCLEOTIDE SEQUENCE</scope>
    <source>
        <strain evidence="2">CCM 7086</strain>
    </source>
</reference>
<organism evidence="2 3">
    <name type="scientific">Oxalicibacterium flavum</name>
    <dbReference type="NCBI Taxonomy" id="179467"/>
    <lineage>
        <taxon>Bacteria</taxon>
        <taxon>Pseudomonadati</taxon>
        <taxon>Pseudomonadota</taxon>
        <taxon>Betaproteobacteria</taxon>
        <taxon>Burkholderiales</taxon>
        <taxon>Oxalobacteraceae</taxon>
        <taxon>Oxalicibacterium</taxon>
    </lineage>
</organism>
<reference evidence="2" key="2">
    <citation type="submission" date="2020-09" db="EMBL/GenBank/DDBJ databases">
        <authorList>
            <person name="Sun Q."/>
            <person name="Sedlacek I."/>
        </authorList>
    </citation>
    <scope>NUCLEOTIDE SEQUENCE</scope>
    <source>
        <strain evidence="2">CCM 7086</strain>
    </source>
</reference>
<name>A0A8J2UM60_9BURK</name>
<gene>
    <name evidence="2" type="ORF">GCM10007205_27110</name>
</gene>
<feature type="region of interest" description="Disordered" evidence="1">
    <location>
        <begin position="31"/>
        <end position="61"/>
    </location>
</feature>
<evidence type="ECO:0000256" key="1">
    <source>
        <dbReference type="SAM" id="MobiDB-lite"/>
    </source>
</evidence>
<comment type="caution">
    <text evidence="2">The sequence shown here is derived from an EMBL/GenBank/DDBJ whole genome shotgun (WGS) entry which is preliminary data.</text>
</comment>
<evidence type="ECO:0000313" key="3">
    <source>
        <dbReference type="Proteomes" id="UP000620266"/>
    </source>
</evidence>
<proteinExistence type="predicted"/>
<feature type="compositionally biased region" description="Basic and acidic residues" evidence="1">
    <location>
        <begin position="31"/>
        <end position="47"/>
    </location>
</feature>
<evidence type="ECO:0000313" key="2">
    <source>
        <dbReference type="EMBL" id="GGC16725.1"/>
    </source>
</evidence>
<keyword evidence="3" id="KW-1185">Reference proteome</keyword>
<dbReference type="Proteomes" id="UP000620266">
    <property type="component" value="Unassembled WGS sequence"/>
</dbReference>
<protein>
    <submittedName>
        <fullName evidence="2">Uncharacterized protein</fullName>
    </submittedName>
</protein>
<dbReference type="EMBL" id="BMCG01000006">
    <property type="protein sequence ID" value="GGC16725.1"/>
    <property type="molecule type" value="Genomic_DNA"/>
</dbReference>
<accession>A0A8J2UM60</accession>
<sequence length="74" mass="8509">MRLARFEGHAQRLARTEDVLLPDHLVEAVRTESFGERDGHGRAEKKSKTGVKNNRRQPDNADWRRVALHACSLF</sequence>